<evidence type="ECO:0000313" key="7">
    <source>
        <dbReference type="EMBL" id="ATB42604.1"/>
    </source>
</evidence>
<dbReference type="InterPro" id="IPR037026">
    <property type="entry name" value="Vgr_OB-fold_dom_sf"/>
</dbReference>
<reference evidence="7 8" key="1">
    <citation type="submission" date="2017-06" db="EMBL/GenBank/DDBJ databases">
        <title>Sequencing and comparative analysis of myxobacterial genomes.</title>
        <authorList>
            <person name="Rupp O."/>
            <person name="Goesmann A."/>
            <person name="Sogaard-Andersen L."/>
        </authorList>
    </citation>
    <scope>NUCLEOTIDE SEQUENCE [LARGE SCALE GENOMIC DNA]</scope>
    <source>
        <strain evidence="7 8">DSM 52655</strain>
    </source>
</reference>
<dbReference type="NCBIfam" id="TIGR01646">
    <property type="entry name" value="vgr_GE"/>
    <property type="match status" value="1"/>
</dbReference>
<dbReference type="NCBIfam" id="TIGR03361">
    <property type="entry name" value="VI_Rhs_Vgr"/>
    <property type="match status" value="1"/>
</dbReference>
<evidence type="ECO:0000259" key="6">
    <source>
        <dbReference type="Pfam" id="PF22178"/>
    </source>
</evidence>
<dbReference type="Gene3D" id="2.30.110.50">
    <property type="match status" value="1"/>
</dbReference>
<feature type="domain" description="Gp5/Type VI secretion system Vgr C-terminal trimerisation" evidence="6">
    <location>
        <begin position="564"/>
        <end position="672"/>
    </location>
</feature>
<proteinExistence type="inferred from homology"/>
<dbReference type="Proteomes" id="UP000217257">
    <property type="component" value="Chromosome"/>
</dbReference>
<feature type="region of interest" description="Disordered" evidence="4">
    <location>
        <begin position="561"/>
        <end position="581"/>
    </location>
</feature>
<feature type="compositionally biased region" description="Basic residues" evidence="4">
    <location>
        <begin position="561"/>
        <end position="572"/>
    </location>
</feature>
<dbReference type="InterPro" id="IPR054030">
    <property type="entry name" value="Gp5_Vgr_C"/>
</dbReference>
<evidence type="ECO:0008006" key="9">
    <source>
        <dbReference type="Google" id="ProtNLM"/>
    </source>
</evidence>
<comment type="subcellular location">
    <subcellularLocation>
        <location evidence="1">Secreted</location>
    </subcellularLocation>
</comment>
<dbReference type="Pfam" id="PF04717">
    <property type="entry name" value="Phage_base_V"/>
    <property type="match status" value="1"/>
</dbReference>
<dbReference type="GO" id="GO:0005576">
    <property type="term" value="C:extracellular region"/>
    <property type="evidence" value="ECO:0007669"/>
    <property type="project" value="UniProtKB-SubCell"/>
</dbReference>
<evidence type="ECO:0000256" key="1">
    <source>
        <dbReference type="ARBA" id="ARBA00004613"/>
    </source>
</evidence>
<evidence type="ECO:0000313" key="8">
    <source>
        <dbReference type="Proteomes" id="UP000217257"/>
    </source>
</evidence>
<gene>
    <name evidence="7" type="ORF">CYFUS_008083</name>
</gene>
<dbReference type="InterPro" id="IPR006531">
    <property type="entry name" value="Gp5/Vgr_OB"/>
</dbReference>
<sequence length="857" mass="93808">MSDWKKLLSDAGQAVQAAQTVTGAARAVTGPHTGQAIQTVRTLVGAASAVTGSEDLDLLSQATSLLSGALRLESVRFAFSSGGDPANSWRVLTFRTSEGLSELYACVVDLASESLFADPDAMLGTSCSLAVSRDSRTRQLHGIAHRVEHLGSKDGNALARVHIVPALWALSQRVDSYIFQEMAVPEILSEVLKESLTPFKRNVRLALTQQYPKREYCVQYRESDLDFVLRLMEEEGISFYFDHSGEAEELVLIDANECCVPLNTMDGLPLGIRGPEADTADTESIRAFDFSHELRTNRVVVRDFDWSRIPGDAEKQPLHEEDTGASSELVLMERYEHQSPMTLSGYDEGAGAYTEGDGKRQSKLRLQAHAARERQGRGSGNVIGMCPGLTFSLSGHGKAELDQRYVLTRVEHFGRAPEELTSHVLEESEAQSHAERYHNRFECIPANIAFRPERRRPRPRIFGVQTATVVGPADQEIYTDMHGRIKVQFHWDRVGKRDAQSSCFLRVVQGWSGGMWGTFFLPRIGMEVLVDFIEGDPDRPLVVGCVYNGTNLTPYELPKNKTRSTIKTRSSPHPKDSPKEAGFNELRFEDLASQEEIFLHAQKDFNEVVLNMHNTSVGANQTNSVTGNQVESIDKDQTLTVKGNRTRTIDKNETITVHQNRTKTVDQDETRTIHGSRTTTIDGNETVTISGERKETVTGKETITIQNERVTSITQNDQLSVSADKSTQVTGSYNIAVGPNFVVTQGGTTLALSEGHADLKAEKSLRTHNPSGILELAESGGVVRLVANTTLELVCGAASIVLDKSGTITISGAQAVELGVQQSTVKLEPPGVNVSGPQITSSAIGIHEITGALIKIN</sequence>
<name>A0A250JFC6_9BACT</name>
<evidence type="ECO:0000256" key="3">
    <source>
        <dbReference type="ARBA" id="ARBA00022525"/>
    </source>
</evidence>
<dbReference type="Pfam" id="PF22178">
    <property type="entry name" value="Gp5_trimer_C"/>
    <property type="match status" value="1"/>
</dbReference>
<dbReference type="InterPro" id="IPR050708">
    <property type="entry name" value="T6SS_VgrG/RHS"/>
</dbReference>
<dbReference type="PANTHER" id="PTHR32305:SF15">
    <property type="entry name" value="PROTEIN RHSA-RELATED"/>
    <property type="match status" value="1"/>
</dbReference>
<dbReference type="Gene3D" id="3.55.50.10">
    <property type="entry name" value="Baseplate protein-like domains"/>
    <property type="match status" value="1"/>
</dbReference>
<dbReference type="KEGG" id="cfus:CYFUS_008083"/>
<dbReference type="PANTHER" id="PTHR32305">
    <property type="match status" value="1"/>
</dbReference>
<accession>A0A250JFC6</accession>
<dbReference type="Gene3D" id="2.40.50.230">
    <property type="entry name" value="Gp5 N-terminal domain"/>
    <property type="match status" value="1"/>
</dbReference>
<evidence type="ECO:0000256" key="4">
    <source>
        <dbReference type="SAM" id="MobiDB-lite"/>
    </source>
</evidence>
<dbReference type="Pfam" id="PF05954">
    <property type="entry name" value="Phage_GPD"/>
    <property type="match status" value="1"/>
</dbReference>
<dbReference type="SUPFAM" id="SSF69349">
    <property type="entry name" value="Phage fibre proteins"/>
    <property type="match status" value="1"/>
</dbReference>
<evidence type="ECO:0000259" key="5">
    <source>
        <dbReference type="Pfam" id="PF04717"/>
    </source>
</evidence>
<keyword evidence="3" id="KW-0964">Secreted</keyword>
<organism evidence="7 8">
    <name type="scientific">Cystobacter fuscus</name>
    <dbReference type="NCBI Taxonomy" id="43"/>
    <lineage>
        <taxon>Bacteria</taxon>
        <taxon>Pseudomonadati</taxon>
        <taxon>Myxococcota</taxon>
        <taxon>Myxococcia</taxon>
        <taxon>Myxococcales</taxon>
        <taxon>Cystobacterineae</taxon>
        <taxon>Archangiaceae</taxon>
        <taxon>Cystobacter</taxon>
    </lineage>
</organism>
<dbReference type="InterPro" id="IPR006533">
    <property type="entry name" value="T6SS_Vgr_RhsGE"/>
</dbReference>
<dbReference type="SUPFAM" id="SSF69255">
    <property type="entry name" value="gp5 N-terminal domain-like"/>
    <property type="match status" value="1"/>
</dbReference>
<dbReference type="Gene3D" id="4.10.220.110">
    <property type="match status" value="1"/>
</dbReference>
<evidence type="ECO:0000256" key="2">
    <source>
        <dbReference type="ARBA" id="ARBA00005558"/>
    </source>
</evidence>
<dbReference type="SUPFAM" id="SSF69279">
    <property type="entry name" value="Phage tail proteins"/>
    <property type="match status" value="2"/>
</dbReference>
<dbReference type="AlphaFoldDB" id="A0A250JFC6"/>
<dbReference type="EMBL" id="CP022098">
    <property type="protein sequence ID" value="ATB42604.1"/>
    <property type="molecule type" value="Genomic_DNA"/>
</dbReference>
<comment type="similarity">
    <text evidence="2">Belongs to the VgrG protein family.</text>
</comment>
<protein>
    <recommendedName>
        <fullName evidence="9">Gp5/Type VI secretion system Vgr protein OB-fold domain-containing protein</fullName>
    </recommendedName>
</protein>
<dbReference type="InterPro" id="IPR017847">
    <property type="entry name" value="T6SS_RhsGE_Vgr_subset"/>
</dbReference>
<feature type="domain" description="Gp5/Type VI secretion system Vgr protein OB-fold" evidence="5">
    <location>
        <begin position="479"/>
        <end position="547"/>
    </location>
</feature>
<dbReference type="RefSeq" id="WP_095990136.1">
    <property type="nucleotide sequence ID" value="NZ_CP022098.1"/>
</dbReference>